<dbReference type="InterPro" id="IPR003416">
    <property type="entry name" value="MgtC/SapB/SrpB/YhiD_fam"/>
</dbReference>
<evidence type="ECO:0000313" key="10">
    <source>
        <dbReference type="Proteomes" id="UP000183997"/>
    </source>
</evidence>
<dbReference type="OrthoDB" id="9811198at2"/>
<evidence type="ECO:0000256" key="7">
    <source>
        <dbReference type="SAM" id="Phobius"/>
    </source>
</evidence>
<keyword evidence="6 7" id="KW-0472">Membrane</keyword>
<evidence type="ECO:0000313" key="9">
    <source>
        <dbReference type="EMBL" id="SHK22233.1"/>
    </source>
</evidence>
<gene>
    <name evidence="9" type="ORF">SAMN02745123_01109</name>
</gene>
<dbReference type="AlphaFoldDB" id="A0A1M6QQ65"/>
<dbReference type="PRINTS" id="PR01837">
    <property type="entry name" value="MGTCSAPBPROT"/>
</dbReference>
<accession>A0A1M6QQ65</accession>
<feature type="domain" description="MgtC/SapB/SrpB/YhiD N-terminal" evidence="8">
    <location>
        <begin position="24"/>
        <end position="151"/>
    </location>
</feature>
<evidence type="ECO:0000256" key="3">
    <source>
        <dbReference type="ARBA" id="ARBA00022475"/>
    </source>
</evidence>
<feature type="transmembrane region" description="Helical" evidence="7">
    <location>
        <begin position="48"/>
        <end position="68"/>
    </location>
</feature>
<dbReference type="PANTHER" id="PTHR33778">
    <property type="entry name" value="PROTEIN MGTC"/>
    <property type="match status" value="1"/>
</dbReference>
<dbReference type="Pfam" id="PF02308">
    <property type="entry name" value="MgtC"/>
    <property type="match status" value="1"/>
</dbReference>
<organism evidence="9 10">
    <name type="scientific">Desulforamulus aeronauticus DSM 10349</name>
    <dbReference type="NCBI Taxonomy" id="1121421"/>
    <lineage>
        <taxon>Bacteria</taxon>
        <taxon>Bacillati</taxon>
        <taxon>Bacillota</taxon>
        <taxon>Clostridia</taxon>
        <taxon>Eubacteriales</taxon>
        <taxon>Peptococcaceae</taxon>
        <taxon>Desulforamulus</taxon>
    </lineage>
</organism>
<keyword evidence="10" id="KW-1185">Reference proteome</keyword>
<dbReference type="EMBL" id="FRAR01000009">
    <property type="protein sequence ID" value="SHK22233.1"/>
    <property type="molecule type" value="Genomic_DNA"/>
</dbReference>
<evidence type="ECO:0000256" key="2">
    <source>
        <dbReference type="ARBA" id="ARBA00009298"/>
    </source>
</evidence>
<proteinExistence type="inferred from homology"/>
<reference evidence="10" key="1">
    <citation type="submission" date="2016-11" db="EMBL/GenBank/DDBJ databases">
        <authorList>
            <person name="Varghese N."/>
            <person name="Submissions S."/>
        </authorList>
    </citation>
    <scope>NUCLEOTIDE SEQUENCE [LARGE SCALE GENOMIC DNA]</scope>
    <source>
        <strain evidence="10">DSM 10349</strain>
    </source>
</reference>
<evidence type="ECO:0000256" key="5">
    <source>
        <dbReference type="ARBA" id="ARBA00022989"/>
    </source>
</evidence>
<keyword evidence="4 7" id="KW-0812">Transmembrane</keyword>
<dbReference type="Proteomes" id="UP000183997">
    <property type="component" value="Unassembled WGS sequence"/>
</dbReference>
<feature type="transmembrane region" description="Helical" evidence="7">
    <location>
        <begin position="19"/>
        <end position="36"/>
    </location>
</feature>
<keyword evidence="3" id="KW-1003">Cell membrane</keyword>
<dbReference type="STRING" id="1121421.SAMN02745123_01109"/>
<dbReference type="GO" id="GO:0005886">
    <property type="term" value="C:plasma membrane"/>
    <property type="evidence" value="ECO:0007669"/>
    <property type="project" value="UniProtKB-SubCell"/>
</dbReference>
<dbReference type="InterPro" id="IPR049177">
    <property type="entry name" value="MgtC_SapB_SrpB_YhiD_N"/>
</dbReference>
<name>A0A1M6QQ65_9FIRM</name>
<feature type="transmembrane region" description="Helical" evidence="7">
    <location>
        <begin position="120"/>
        <end position="146"/>
    </location>
</feature>
<keyword evidence="5 7" id="KW-1133">Transmembrane helix</keyword>
<protein>
    <submittedName>
        <fullName evidence="9">Putative Mg2+ transporter-C (MgtC) family protein</fullName>
    </submittedName>
</protein>
<dbReference type="PANTHER" id="PTHR33778:SF1">
    <property type="entry name" value="MAGNESIUM TRANSPORTER YHID-RELATED"/>
    <property type="match status" value="1"/>
</dbReference>
<evidence type="ECO:0000256" key="4">
    <source>
        <dbReference type="ARBA" id="ARBA00022692"/>
    </source>
</evidence>
<evidence type="ECO:0000256" key="6">
    <source>
        <dbReference type="ARBA" id="ARBA00023136"/>
    </source>
</evidence>
<feature type="transmembrane region" description="Helical" evidence="7">
    <location>
        <begin position="80"/>
        <end position="99"/>
    </location>
</feature>
<sequence length="163" mass="17607">MPIILFPGVIYLLYFDVEIYLRIIASMVAGLLIGFERTIYNKPAGIRTFSLVCLGSTLITLVSIYGSAKLGYTGVSDPHRITAQIVSGIGFLGAGVIWSSKNGGMKHGVTTAAELWVTSAVGMALGVGMYDLALLVVVCIFVSIFFGRSLDDYMAKRDEKLKQ</sequence>
<evidence type="ECO:0000259" key="8">
    <source>
        <dbReference type="Pfam" id="PF02308"/>
    </source>
</evidence>
<comment type="similarity">
    <text evidence="2">Belongs to the MgtC/SapB family.</text>
</comment>
<evidence type="ECO:0000256" key="1">
    <source>
        <dbReference type="ARBA" id="ARBA00004651"/>
    </source>
</evidence>
<comment type="subcellular location">
    <subcellularLocation>
        <location evidence="1">Cell membrane</location>
        <topology evidence="1">Multi-pass membrane protein</topology>
    </subcellularLocation>
</comment>